<dbReference type="RefSeq" id="XP_007870077.1">
    <property type="nucleotide sequence ID" value="XM_007871886.1"/>
</dbReference>
<evidence type="ECO:0008006" key="5">
    <source>
        <dbReference type="Google" id="ProtNLM"/>
    </source>
</evidence>
<evidence type="ECO:0000313" key="4">
    <source>
        <dbReference type="Proteomes" id="UP000030669"/>
    </source>
</evidence>
<dbReference type="AlphaFoldDB" id="S7RBL6"/>
<feature type="transmembrane region" description="Helical" evidence="2">
    <location>
        <begin position="20"/>
        <end position="43"/>
    </location>
</feature>
<feature type="region of interest" description="Disordered" evidence="1">
    <location>
        <begin position="290"/>
        <end position="349"/>
    </location>
</feature>
<keyword evidence="4" id="KW-1185">Reference proteome</keyword>
<keyword evidence="2" id="KW-0472">Membrane</keyword>
<dbReference type="OMA" id="IEWELIT"/>
<feature type="transmembrane region" description="Helical" evidence="2">
    <location>
        <begin position="205"/>
        <end position="224"/>
    </location>
</feature>
<protein>
    <recommendedName>
        <fullName evidence="5">G-protein coupled receptors family 1 profile domain-containing protein</fullName>
    </recommendedName>
</protein>
<keyword evidence="2" id="KW-0812">Transmembrane</keyword>
<evidence type="ECO:0000313" key="3">
    <source>
        <dbReference type="EMBL" id="EPQ51635.1"/>
    </source>
</evidence>
<sequence length="349" mass="38667">MVNWHDPGVLAQQAAIFDRLNIYLFGLYGWEWLHTLSFEYALISGRMTFKWPYTFYFLGRYTLLCILCATMLLRTGLVVTVNCQVGFQALTLAGSIVMGCATANFAIRTYVLWKDIWPVVLGLVLLVVGHWTILLMSVTSVSASWSAERGTCIFISADRNRVLMLYTYTIAIDFIVLVMTFLPAVRTAGRLSHSALWDKLCKQGILYFIAACTAYIFPLVFIVLNLNEIMNVICSIPAGCLSMMASCRSVTALLKDGDDRRASHNSVHSLSNSVTVDSFIVWNSCDSHEETQASNLPPPSLGKTSDPHMSGRATESLTEAGMSPLSETTENRGNEGYTRPLVRPTPPTS</sequence>
<feature type="transmembrane region" description="Helical" evidence="2">
    <location>
        <begin position="119"/>
        <end position="145"/>
    </location>
</feature>
<dbReference type="KEGG" id="gtr:GLOTRDRAFT_141006"/>
<feature type="transmembrane region" description="Helical" evidence="2">
    <location>
        <begin position="55"/>
        <end position="73"/>
    </location>
</feature>
<proteinExistence type="predicted"/>
<dbReference type="Proteomes" id="UP000030669">
    <property type="component" value="Unassembled WGS sequence"/>
</dbReference>
<gene>
    <name evidence="3" type="ORF">GLOTRDRAFT_141006</name>
</gene>
<evidence type="ECO:0000256" key="2">
    <source>
        <dbReference type="SAM" id="Phobius"/>
    </source>
</evidence>
<dbReference type="EMBL" id="KB469310">
    <property type="protein sequence ID" value="EPQ51635.1"/>
    <property type="molecule type" value="Genomic_DNA"/>
</dbReference>
<reference evidence="3 4" key="1">
    <citation type="journal article" date="2012" name="Science">
        <title>The Paleozoic origin of enzymatic lignin decomposition reconstructed from 31 fungal genomes.</title>
        <authorList>
            <person name="Floudas D."/>
            <person name="Binder M."/>
            <person name="Riley R."/>
            <person name="Barry K."/>
            <person name="Blanchette R.A."/>
            <person name="Henrissat B."/>
            <person name="Martinez A.T."/>
            <person name="Otillar R."/>
            <person name="Spatafora J.W."/>
            <person name="Yadav J.S."/>
            <person name="Aerts A."/>
            <person name="Benoit I."/>
            <person name="Boyd A."/>
            <person name="Carlson A."/>
            <person name="Copeland A."/>
            <person name="Coutinho P.M."/>
            <person name="de Vries R.P."/>
            <person name="Ferreira P."/>
            <person name="Findley K."/>
            <person name="Foster B."/>
            <person name="Gaskell J."/>
            <person name="Glotzer D."/>
            <person name="Gorecki P."/>
            <person name="Heitman J."/>
            <person name="Hesse C."/>
            <person name="Hori C."/>
            <person name="Igarashi K."/>
            <person name="Jurgens J.A."/>
            <person name="Kallen N."/>
            <person name="Kersten P."/>
            <person name="Kohler A."/>
            <person name="Kuees U."/>
            <person name="Kumar T.K.A."/>
            <person name="Kuo A."/>
            <person name="LaButti K."/>
            <person name="Larrondo L.F."/>
            <person name="Lindquist E."/>
            <person name="Ling A."/>
            <person name="Lombard V."/>
            <person name="Lucas S."/>
            <person name="Lundell T."/>
            <person name="Martin R."/>
            <person name="McLaughlin D.J."/>
            <person name="Morgenstern I."/>
            <person name="Morin E."/>
            <person name="Murat C."/>
            <person name="Nagy L.G."/>
            <person name="Nolan M."/>
            <person name="Ohm R.A."/>
            <person name="Patyshakuliyeva A."/>
            <person name="Rokas A."/>
            <person name="Ruiz-Duenas F.J."/>
            <person name="Sabat G."/>
            <person name="Salamov A."/>
            <person name="Samejima M."/>
            <person name="Schmutz J."/>
            <person name="Slot J.C."/>
            <person name="St John F."/>
            <person name="Stenlid J."/>
            <person name="Sun H."/>
            <person name="Sun S."/>
            <person name="Syed K."/>
            <person name="Tsang A."/>
            <person name="Wiebenga A."/>
            <person name="Young D."/>
            <person name="Pisabarro A."/>
            <person name="Eastwood D.C."/>
            <person name="Martin F."/>
            <person name="Cullen D."/>
            <person name="Grigoriev I.V."/>
            <person name="Hibbett D.S."/>
        </authorList>
    </citation>
    <scope>NUCLEOTIDE SEQUENCE [LARGE SCALE GENOMIC DNA]</scope>
    <source>
        <strain evidence="3 4">ATCC 11539</strain>
    </source>
</reference>
<dbReference type="HOGENOM" id="CLU_059054_0_0_1"/>
<organism evidence="3 4">
    <name type="scientific">Gloeophyllum trabeum (strain ATCC 11539 / FP-39264 / Madison 617)</name>
    <name type="common">Brown rot fungus</name>
    <dbReference type="NCBI Taxonomy" id="670483"/>
    <lineage>
        <taxon>Eukaryota</taxon>
        <taxon>Fungi</taxon>
        <taxon>Dikarya</taxon>
        <taxon>Basidiomycota</taxon>
        <taxon>Agaricomycotina</taxon>
        <taxon>Agaricomycetes</taxon>
        <taxon>Gloeophyllales</taxon>
        <taxon>Gloeophyllaceae</taxon>
        <taxon>Gloeophyllum</taxon>
    </lineage>
</organism>
<dbReference type="GeneID" id="19304670"/>
<feature type="transmembrane region" description="Helical" evidence="2">
    <location>
        <begin position="165"/>
        <end position="185"/>
    </location>
</feature>
<keyword evidence="2" id="KW-1133">Transmembrane helix</keyword>
<name>S7RBL6_GLOTA</name>
<evidence type="ECO:0000256" key="1">
    <source>
        <dbReference type="SAM" id="MobiDB-lite"/>
    </source>
</evidence>
<feature type="transmembrane region" description="Helical" evidence="2">
    <location>
        <begin position="85"/>
        <end position="107"/>
    </location>
</feature>
<accession>S7RBL6</accession>
<dbReference type="OrthoDB" id="2742220at2759"/>